<evidence type="ECO:0000313" key="3">
    <source>
        <dbReference type="Proteomes" id="UP000499080"/>
    </source>
</evidence>
<evidence type="ECO:0000259" key="1">
    <source>
        <dbReference type="Pfam" id="PF13843"/>
    </source>
</evidence>
<protein>
    <submittedName>
        <fullName evidence="2">PiggyBac transposable element-derived protein 2</fullName>
    </submittedName>
</protein>
<comment type="caution">
    <text evidence="2">The sequence shown here is derived from an EMBL/GenBank/DDBJ whole genome shotgun (WGS) entry which is preliminary data.</text>
</comment>
<proteinExistence type="predicted"/>
<dbReference type="InterPro" id="IPR029526">
    <property type="entry name" value="PGBD"/>
</dbReference>
<name>A0A4Y2RTV0_ARAVE</name>
<gene>
    <name evidence="2" type="primary">PGBD2_6</name>
    <name evidence="2" type="ORF">AVEN_188470_1</name>
</gene>
<organism evidence="2 3">
    <name type="scientific">Araneus ventricosus</name>
    <name type="common">Orbweaver spider</name>
    <name type="synonym">Epeira ventricosa</name>
    <dbReference type="NCBI Taxonomy" id="182803"/>
    <lineage>
        <taxon>Eukaryota</taxon>
        <taxon>Metazoa</taxon>
        <taxon>Ecdysozoa</taxon>
        <taxon>Arthropoda</taxon>
        <taxon>Chelicerata</taxon>
        <taxon>Arachnida</taxon>
        <taxon>Araneae</taxon>
        <taxon>Araneomorphae</taxon>
        <taxon>Entelegynae</taxon>
        <taxon>Araneoidea</taxon>
        <taxon>Araneidae</taxon>
        <taxon>Araneus</taxon>
    </lineage>
</organism>
<dbReference type="Pfam" id="PF13843">
    <property type="entry name" value="DDE_Tnp_1_7"/>
    <property type="match status" value="1"/>
</dbReference>
<dbReference type="PANTHER" id="PTHR47272">
    <property type="entry name" value="DDE_TNP_1_7 DOMAIN-CONTAINING PROTEIN"/>
    <property type="match status" value="1"/>
</dbReference>
<sequence>MDELFDHRGFLKKNADPQKIQEYLELPSGSEEDFSDFSDEDPTFNANELEAYTSSDDEVYESALPSCSTGNSQKGRQNDTPATLIAKASDTVTNAQNKKKTKRSTNVTNVSSKPEVPKYTWKKRNLFISENDKKFKGNLEYPDKIINLETPFQFVKYFLTDELFQKILDESMLYAFQKDPNSAFQITKTDLQKYLGICLLTSVTQNSNVRDFWNDVVGMELVKNTMSLNNFEKFRSNLHFNNNEKEVRRGEPGHDKLFKIRPVINSLLETFSSVRFEESLSIDEQMCATKVKHHLRQYMKNKPHKWGYKLFVLCSTSGFAYNFEIYSGQENSPESRLPTEPDLGASSNVVVRLTRDIPKHMNHKLYFDNYYSCVPLLVYLHKQGILSLGTARRNRIPNCKLPTEKELKKFPRGSSDEFVTNVDGVDVSSVIWKDNRCVVFLSTFTAKMPEKKVKRFERSTKTHKEVDCPEVVTVYNKHMGGVDLLDSHLGRHRIRMKAKKWYFRLFYHLIDLAIINAWILYKEVSLQKDPKAKVLNQKLFRTEVAEIFCKMGKSGALKRGRPSNEVQRQLETKKKCPRVVVPPKDLRQDAVDHWPNWNSKRNRCKMPGCNGFTYVSCTKCLVFLCFNKDKNCYQNFHI</sequence>
<dbReference type="EMBL" id="BGPR01018165">
    <property type="protein sequence ID" value="GBN78400.1"/>
    <property type="molecule type" value="Genomic_DNA"/>
</dbReference>
<accession>A0A4Y2RTV0</accession>
<reference evidence="2 3" key="1">
    <citation type="journal article" date="2019" name="Sci. Rep.">
        <title>Orb-weaving spider Araneus ventricosus genome elucidates the spidroin gene catalogue.</title>
        <authorList>
            <person name="Kono N."/>
            <person name="Nakamura H."/>
            <person name="Ohtoshi R."/>
            <person name="Moran D.A.P."/>
            <person name="Shinohara A."/>
            <person name="Yoshida Y."/>
            <person name="Fujiwara M."/>
            <person name="Mori M."/>
            <person name="Tomita M."/>
            <person name="Arakawa K."/>
        </authorList>
    </citation>
    <scope>NUCLEOTIDE SEQUENCE [LARGE SCALE GENOMIC DNA]</scope>
</reference>
<dbReference type="OrthoDB" id="6436761at2759"/>
<evidence type="ECO:0000313" key="2">
    <source>
        <dbReference type="EMBL" id="GBN78400.1"/>
    </source>
</evidence>
<keyword evidence="3" id="KW-1185">Reference proteome</keyword>
<dbReference type="Proteomes" id="UP000499080">
    <property type="component" value="Unassembled WGS sequence"/>
</dbReference>
<dbReference type="PANTHER" id="PTHR47272:SF2">
    <property type="entry name" value="PIGGYBAC TRANSPOSABLE ELEMENT-DERIVED PROTEIN 3-LIKE"/>
    <property type="match status" value="1"/>
</dbReference>
<feature type="domain" description="PiggyBac transposable element-derived protein" evidence="1">
    <location>
        <begin position="150"/>
        <end position="518"/>
    </location>
</feature>
<dbReference type="AlphaFoldDB" id="A0A4Y2RTV0"/>